<dbReference type="CDD" id="cd19941">
    <property type="entry name" value="TIL"/>
    <property type="match status" value="3"/>
</dbReference>
<dbReference type="SMART" id="SM00215">
    <property type="entry name" value="VWC_out"/>
    <property type="match status" value="2"/>
</dbReference>
<evidence type="ECO:0000256" key="6">
    <source>
        <dbReference type="ARBA" id="ARBA00023180"/>
    </source>
</evidence>
<evidence type="ECO:0000256" key="5">
    <source>
        <dbReference type="ARBA" id="ARBA00023157"/>
    </source>
</evidence>
<evidence type="ECO:0008006" key="14">
    <source>
        <dbReference type="Google" id="ProtNLM"/>
    </source>
</evidence>
<dbReference type="InterPro" id="IPR002919">
    <property type="entry name" value="TIL_dom"/>
</dbReference>
<comment type="caution">
    <text evidence="7">Lacks conserved residue(s) required for the propagation of feature annotation.</text>
</comment>
<name>A0AAN7VFS6_9COLE</name>
<evidence type="ECO:0000259" key="9">
    <source>
        <dbReference type="PROSITE" id="PS50026"/>
    </source>
</evidence>
<dbReference type="InterPro" id="IPR014853">
    <property type="entry name" value="VWF/SSPO/ZAN-like_Cys-rich_dom"/>
</dbReference>
<dbReference type="Proteomes" id="UP001329430">
    <property type="component" value="Chromosome 4"/>
</dbReference>
<feature type="domain" description="EGF-like" evidence="9">
    <location>
        <begin position="46"/>
        <end position="77"/>
    </location>
</feature>
<dbReference type="SMART" id="SM00832">
    <property type="entry name" value="C8"/>
    <property type="match status" value="3"/>
</dbReference>
<dbReference type="EMBL" id="JAVRBK010000004">
    <property type="protein sequence ID" value="KAK5644463.1"/>
    <property type="molecule type" value="Genomic_DNA"/>
</dbReference>
<evidence type="ECO:0000259" key="11">
    <source>
        <dbReference type="PROSITE" id="PS51233"/>
    </source>
</evidence>
<feature type="domain" description="VWFD" evidence="11">
    <location>
        <begin position="551"/>
        <end position="731"/>
    </location>
</feature>
<evidence type="ECO:0000256" key="2">
    <source>
        <dbReference type="ARBA" id="ARBA00022690"/>
    </source>
</evidence>
<dbReference type="PROSITE" id="PS50026">
    <property type="entry name" value="EGF_3"/>
    <property type="match status" value="1"/>
</dbReference>
<dbReference type="GO" id="GO:0004867">
    <property type="term" value="F:serine-type endopeptidase inhibitor activity"/>
    <property type="evidence" value="ECO:0007669"/>
    <property type="project" value="UniProtKB-KW"/>
</dbReference>
<dbReference type="PANTHER" id="PTHR11339">
    <property type="entry name" value="EXTRACELLULAR MATRIX GLYCOPROTEIN RELATED"/>
    <property type="match status" value="1"/>
</dbReference>
<proteinExistence type="inferred from homology"/>
<dbReference type="PROSITE" id="PS51233">
    <property type="entry name" value="VWFD"/>
    <property type="match status" value="3"/>
</dbReference>
<evidence type="ECO:0000256" key="3">
    <source>
        <dbReference type="ARBA" id="ARBA00022737"/>
    </source>
</evidence>
<dbReference type="PROSITE" id="PS50923">
    <property type="entry name" value="SUSHI"/>
    <property type="match status" value="1"/>
</dbReference>
<feature type="domain" description="VWFD" evidence="11">
    <location>
        <begin position="1030"/>
        <end position="1197"/>
    </location>
</feature>
<keyword evidence="6" id="KW-0325">Glycoprotein</keyword>
<reference evidence="12 13" key="1">
    <citation type="journal article" date="2024" name="Insects">
        <title>An Improved Chromosome-Level Genome Assembly of the Firefly Pyrocoelia pectoralis.</title>
        <authorList>
            <person name="Fu X."/>
            <person name="Meyer-Rochow V.B."/>
            <person name="Ballantyne L."/>
            <person name="Zhu X."/>
        </authorList>
    </citation>
    <scope>NUCLEOTIDE SEQUENCE [LARGE SCALE GENOMIC DNA]</scope>
    <source>
        <strain evidence="12">XCY_ONT2</strain>
    </source>
</reference>
<comment type="caution">
    <text evidence="12">The sequence shown here is derived from an EMBL/GenBank/DDBJ whole genome shotgun (WGS) entry which is preliminary data.</text>
</comment>
<dbReference type="PROSITE" id="PS00022">
    <property type="entry name" value="EGF_1"/>
    <property type="match status" value="1"/>
</dbReference>
<dbReference type="Gene3D" id="2.10.25.10">
    <property type="entry name" value="Laminin"/>
    <property type="match status" value="4"/>
</dbReference>
<feature type="disulfide bond" evidence="7">
    <location>
        <begin position="49"/>
        <end position="59"/>
    </location>
</feature>
<keyword evidence="13" id="KW-1185">Reference proteome</keyword>
<dbReference type="SUPFAM" id="SSF57603">
    <property type="entry name" value="FnI-like domain"/>
    <property type="match status" value="1"/>
</dbReference>
<evidence type="ECO:0000259" key="10">
    <source>
        <dbReference type="PROSITE" id="PS50923"/>
    </source>
</evidence>
<evidence type="ECO:0000256" key="1">
    <source>
        <dbReference type="ARBA" id="ARBA00007611"/>
    </source>
</evidence>
<evidence type="ECO:0000256" key="7">
    <source>
        <dbReference type="PROSITE-ProRule" id="PRU00076"/>
    </source>
</evidence>
<organism evidence="12 13">
    <name type="scientific">Pyrocoelia pectoralis</name>
    <dbReference type="NCBI Taxonomy" id="417401"/>
    <lineage>
        <taxon>Eukaryota</taxon>
        <taxon>Metazoa</taxon>
        <taxon>Ecdysozoa</taxon>
        <taxon>Arthropoda</taxon>
        <taxon>Hexapoda</taxon>
        <taxon>Insecta</taxon>
        <taxon>Pterygota</taxon>
        <taxon>Neoptera</taxon>
        <taxon>Endopterygota</taxon>
        <taxon>Coleoptera</taxon>
        <taxon>Polyphaga</taxon>
        <taxon>Elateriformia</taxon>
        <taxon>Elateroidea</taxon>
        <taxon>Lampyridae</taxon>
        <taxon>Lampyrinae</taxon>
        <taxon>Pyrocoelia</taxon>
    </lineage>
</organism>
<comment type="similarity">
    <text evidence="1">Belongs to the serine protease inhibitor-like (TIL domain-containing) family.</text>
</comment>
<dbReference type="FunFam" id="2.10.25.10:FF:000055">
    <property type="entry name" value="alpha-tectorin isoform X1"/>
    <property type="match status" value="1"/>
</dbReference>
<dbReference type="SMART" id="SM00216">
    <property type="entry name" value="VWD"/>
    <property type="match status" value="3"/>
</dbReference>
<evidence type="ECO:0000313" key="13">
    <source>
        <dbReference type="Proteomes" id="UP001329430"/>
    </source>
</evidence>
<keyword evidence="3" id="KW-0677">Repeat</keyword>
<dbReference type="InterPro" id="IPR001007">
    <property type="entry name" value="VWF_dom"/>
</dbReference>
<keyword evidence="5 7" id="KW-1015">Disulfide bond</keyword>
<feature type="domain" description="Sushi" evidence="10">
    <location>
        <begin position="1"/>
        <end position="47"/>
    </location>
</feature>
<gene>
    <name evidence="12" type="ORF">RI129_005763</name>
</gene>
<dbReference type="PANTHER" id="PTHR11339:SF386">
    <property type="entry name" value="HEMOLECTIN, ISOFORM A"/>
    <property type="match status" value="1"/>
</dbReference>
<dbReference type="InterPro" id="IPR000742">
    <property type="entry name" value="EGF"/>
</dbReference>
<keyword evidence="7" id="KW-0245">EGF-like domain</keyword>
<dbReference type="SMART" id="SM00181">
    <property type="entry name" value="EGF"/>
    <property type="match status" value="3"/>
</dbReference>
<sequence>MFSFCRNCRSKCTEGYELPDGSTTLETLCANGVWVLINGKEAPSCEAACHPTCKNGGVCVSPNKCKCAASYEGEYCQNAICDPPCLNKGICVSPNKCSCLTSWKGACCEYDTANICLIDDLKFNGGHKCTVTDDSKECVVSCPEGMKPSQPFADVYKCKFSEGKFQPESIPSCISEVEPTTEALITPSKGKCFTWSGMHFKTFDGKIYGFTSPCAYVLAEDVVDHTFKITLENSPGCDFTIADNCSKIIKIYYDEMEYILKQIDGTPTLICGDKIVDMPVELPDILIYRTALFVAVRIDHPLVKIKWDGYNYVKVTVDKDMWKKTGGLCGKSDGRISNDMSTNQGEVTDDLHTFIQSWQSDSIDSDKCDDSVIIENRCLALKEDKQKEAKKFCEELLGDSRFASCIERVDASRFLESCTWTYCACQKEDPKECTCETVNIYARECIENGVTDLDNWRTQFCPLKCPQGRKYMVCEPKGALCGNVTENDSCEEGCYCPEGFILHNDKCIERKDCPCQHRGKEMPSGSTISKICNTCTCRNGNWDCTKKECKARCSSVGDPHYMTFDGKRYDFMGHCKYYLVKHANFNIIAENIPCTGTVEEMANMRSDSDLPSCTKAAIIEYGGHIINLNQNFEVIVDGNDIPDLPFTIDDITILSASSTFILVELPNNVQVTWDGLGRLFVDGSATLYGETRGLCGTFNNNKDDDFLTPDGTIEENEVRFGNSWKTDPTCIDAKDDIEHPCVRNPKHKAAAQKYCKMIKSKIFADCQWEVDPETFYQECLFDVCSCELKLPRCFCPMIASYAAECARHGVNIEWRTKIKGCGVQCKDGQIYQACGNPCTRTCSQIAKQEDCEPQCIEGCNCPEGQALNDDDHMECVPIETCECELDGVKYPAGHRAVKTIKDAQFVCTCTNVTWNCEPMEIRGISVVQISVKDQCIAEDKKYVLCVPVEPLTCKNMHSGVSSSKEECKEGCVCPDGHVLSNDGETCIQPIDCPCFYGGRSYEEGEVIKDDCNNCTCKNANWTCTDNKCPGQCSVWGNSHFKTFDSKEFNFQGQCDYVLAMGEVENFGSFQVNIQNVRCGSRVSCLRSVTISIQGKVKETVVLRNGRPIPDYSSNKQLVLRELSHYAIIDIPEIGVTVTWNKKNSVYITLDTELHNKVKGLCGNFNGNSNDDFKTPSGILETSAEHFGDSWSLQPQCSSTEEITDACEDRYSRKKWANLQCNKLNSSPFSNCHETVPVAPFVEKCIFDACGCDEGGDNKCVCTAFAAYAYECNRNGVHIRWRTPNFCPMQCDSTCSHYDPCISTCSAKINQDTLAFDKMSNLCQDDVCLEGCAEKECPVSKPPCMVVNGKTYYDGDLMEKDDCRSCHCWGGKKVCQCSGEMMMR</sequence>
<feature type="disulfide bond" evidence="7">
    <location>
        <begin position="67"/>
        <end position="76"/>
    </location>
</feature>
<dbReference type="SUPFAM" id="SSF57567">
    <property type="entry name" value="Serine protease inhibitors"/>
    <property type="match status" value="3"/>
</dbReference>
<keyword evidence="8" id="KW-0768">Sushi</keyword>
<keyword evidence="4" id="KW-0722">Serine protease inhibitor</keyword>
<dbReference type="Pfam" id="PF00094">
    <property type="entry name" value="VWD"/>
    <property type="match status" value="3"/>
</dbReference>
<feature type="domain" description="VWFD" evidence="11">
    <location>
        <begin position="190"/>
        <end position="369"/>
    </location>
</feature>
<dbReference type="GO" id="GO:0031012">
    <property type="term" value="C:extracellular matrix"/>
    <property type="evidence" value="ECO:0007669"/>
    <property type="project" value="TreeGrafter"/>
</dbReference>
<dbReference type="Pfam" id="PF01826">
    <property type="entry name" value="TIL"/>
    <property type="match status" value="2"/>
</dbReference>
<dbReference type="InterPro" id="IPR036084">
    <property type="entry name" value="Ser_inhib-like_sf"/>
</dbReference>
<dbReference type="InterPro" id="IPR050780">
    <property type="entry name" value="Mucin_vWF_Thrombospondin_sf"/>
</dbReference>
<dbReference type="Pfam" id="PF08742">
    <property type="entry name" value="C8"/>
    <property type="match status" value="3"/>
</dbReference>
<evidence type="ECO:0000256" key="4">
    <source>
        <dbReference type="ARBA" id="ARBA00022900"/>
    </source>
</evidence>
<dbReference type="InterPro" id="IPR000436">
    <property type="entry name" value="Sushi_SCR_CCP_dom"/>
</dbReference>
<evidence type="ECO:0000313" key="12">
    <source>
        <dbReference type="EMBL" id="KAK5644463.1"/>
    </source>
</evidence>
<evidence type="ECO:0000256" key="8">
    <source>
        <dbReference type="PROSITE-ProRule" id="PRU00302"/>
    </source>
</evidence>
<keyword evidence="2" id="KW-0646">Protease inhibitor</keyword>
<protein>
    <recommendedName>
        <fullName evidence="14">Hemocytin</fullName>
    </recommendedName>
</protein>
<accession>A0AAN7VFS6</accession>
<dbReference type="GO" id="GO:0005615">
    <property type="term" value="C:extracellular space"/>
    <property type="evidence" value="ECO:0007669"/>
    <property type="project" value="TreeGrafter"/>
</dbReference>
<dbReference type="InterPro" id="IPR001846">
    <property type="entry name" value="VWF_type-D"/>
</dbReference>